<dbReference type="EMBL" id="JABFCY010000014">
    <property type="protein sequence ID" value="NNU62434.1"/>
    <property type="molecule type" value="Genomic_DNA"/>
</dbReference>
<evidence type="ECO:0000313" key="2">
    <source>
        <dbReference type="Proteomes" id="UP000574931"/>
    </source>
</evidence>
<sequence>MADYTIACVLRSGGDFLPDHVKNLQRLVKEHSEADFVCLSDVKIRGVEMIALETEWPGWLAKLELFREGLFSGPVLYLDLDTVICGNVDDLVRKEAGFSMIADFYHPDMAASGIMSWLGDYSSIYTQFSDDLIPDYKDLHPNRGDLGWIVKHVAPDIFPDDGRVVSYKRDIACAGMPGFHNVRSRGDGTVPDSASLVSFHGLPRPWDVEGLF</sequence>
<dbReference type="AlphaFoldDB" id="A0A849KX26"/>
<comment type="caution">
    <text evidence="1">The sequence shown here is derived from an EMBL/GenBank/DDBJ whole genome shotgun (WGS) entry which is preliminary data.</text>
</comment>
<keyword evidence="2" id="KW-1185">Reference proteome</keyword>
<protein>
    <recommendedName>
        <fullName evidence="3">Glycosyltransferase</fullName>
    </recommendedName>
</protein>
<dbReference type="Proteomes" id="UP000574931">
    <property type="component" value="Unassembled WGS sequence"/>
</dbReference>
<dbReference type="Gene3D" id="3.90.550.10">
    <property type="entry name" value="Spore Coat Polysaccharide Biosynthesis Protein SpsA, Chain A"/>
    <property type="match status" value="1"/>
</dbReference>
<dbReference type="RefSeq" id="WP_171318884.1">
    <property type="nucleotide sequence ID" value="NZ_JABFCY010000014.1"/>
</dbReference>
<evidence type="ECO:0008006" key="3">
    <source>
        <dbReference type="Google" id="ProtNLM"/>
    </source>
</evidence>
<accession>A0A849KX26</accession>
<proteinExistence type="predicted"/>
<gene>
    <name evidence="1" type="ORF">HKX02_19555</name>
</gene>
<dbReference type="InterPro" id="IPR029044">
    <property type="entry name" value="Nucleotide-diphossugar_trans"/>
</dbReference>
<evidence type="ECO:0000313" key="1">
    <source>
        <dbReference type="EMBL" id="NNU62434.1"/>
    </source>
</evidence>
<reference evidence="1 2" key="1">
    <citation type="submission" date="2020-05" db="EMBL/GenBank/DDBJ databases">
        <title>Draft Genome Sequence of Ochrobactrum soli Isolated from Stable Fly Gut.</title>
        <authorList>
            <person name="Pileggi M.T."/>
            <person name="Vazhakkala L.J."/>
            <person name="Wong C.N."/>
        </authorList>
    </citation>
    <scope>NUCLEOTIDE SEQUENCE [LARGE SCALE GENOMIC DNA]</scope>
    <source>
        <strain evidence="1 2">MTP-C0764</strain>
    </source>
</reference>
<name>A0A849KX26_9HYPH</name>
<organism evidence="1 2">
    <name type="scientific">Ochrobactrum soli</name>
    <dbReference type="NCBI Taxonomy" id="2448455"/>
    <lineage>
        <taxon>Bacteria</taxon>
        <taxon>Pseudomonadati</taxon>
        <taxon>Pseudomonadota</taxon>
        <taxon>Alphaproteobacteria</taxon>
        <taxon>Hyphomicrobiales</taxon>
        <taxon>Brucellaceae</taxon>
        <taxon>Brucella/Ochrobactrum group</taxon>
        <taxon>Ochrobactrum</taxon>
    </lineage>
</organism>
<dbReference type="SUPFAM" id="SSF53448">
    <property type="entry name" value="Nucleotide-diphospho-sugar transferases"/>
    <property type="match status" value="1"/>
</dbReference>